<dbReference type="PROSITE" id="PS50109">
    <property type="entry name" value="HIS_KIN"/>
    <property type="match status" value="1"/>
</dbReference>
<dbReference type="GO" id="GO:0005524">
    <property type="term" value="F:ATP binding"/>
    <property type="evidence" value="ECO:0007669"/>
    <property type="project" value="UniProtKB-KW"/>
</dbReference>
<keyword evidence="11" id="KW-0067">ATP-binding</keyword>
<evidence type="ECO:0000256" key="5">
    <source>
        <dbReference type="ARBA" id="ARBA00022553"/>
    </source>
</evidence>
<dbReference type="Gene3D" id="1.10.287.130">
    <property type="match status" value="1"/>
</dbReference>
<evidence type="ECO:0000259" key="27">
    <source>
        <dbReference type="PROSITE" id="PS50894"/>
    </source>
</evidence>
<keyword evidence="15 23" id="KW-0472">Membrane</keyword>
<comment type="catalytic activity">
    <reaction evidence="1">
        <text>ATP + protein L-histidine = ADP + protein N-phospho-L-histidine.</text>
        <dbReference type="EC" id="2.7.13.3"/>
    </reaction>
</comment>
<keyword evidence="9" id="KW-0547">Nucleotide-binding</keyword>
<dbReference type="PROSITE" id="PS50110">
    <property type="entry name" value="RESPONSE_REGULATORY"/>
    <property type="match status" value="2"/>
</dbReference>
<evidence type="ECO:0000259" key="26">
    <source>
        <dbReference type="PROSITE" id="PS50885"/>
    </source>
</evidence>
<evidence type="ECO:0000256" key="15">
    <source>
        <dbReference type="ARBA" id="ARBA00023136"/>
    </source>
</evidence>
<gene>
    <name evidence="28" type="ORF">EYS42_03570</name>
</gene>
<dbReference type="InterPro" id="IPR001789">
    <property type="entry name" value="Sig_transdc_resp-reg_receiver"/>
</dbReference>
<feature type="modified residue" description="4-aspartylphosphate" evidence="21">
    <location>
        <position position="708"/>
    </location>
</feature>
<dbReference type="InterPro" id="IPR036641">
    <property type="entry name" value="HPT_dom_sf"/>
</dbReference>
<proteinExistence type="predicted"/>
<dbReference type="CDD" id="cd16922">
    <property type="entry name" value="HATPase_EvgS-ArcB-TorS-like"/>
    <property type="match status" value="1"/>
</dbReference>
<evidence type="ECO:0000256" key="14">
    <source>
        <dbReference type="ARBA" id="ARBA00023026"/>
    </source>
</evidence>
<evidence type="ECO:0000256" key="9">
    <source>
        <dbReference type="ARBA" id="ARBA00022741"/>
    </source>
</evidence>
<accession>A0A4Q9H370</accession>
<evidence type="ECO:0000256" key="2">
    <source>
        <dbReference type="ARBA" id="ARBA00004651"/>
    </source>
</evidence>
<dbReference type="InterPro" id="IPR005467">
    <property type="entry name" value="His_kinase_dom"/>
</dbReference>
<keyword evidence="6" id="KW-0808">Transferase</keyword>
<dbReference type="SUPFAM" id="SSF55874">
    <property type="entry name" value="ATPase domain of HSP90 chaperone/DNA topoisomerase II/histidine kinase"/>
    <property type="match status" value="1"/>
</dbReference>
<dbReference type="SMART" id="SM00388">
    <property type="entry name" value="HisKA"/>
    <property type="match status" value="1"/>
</dbReference>
<dbReference type="EMBL" id="SIXI01000001">
    <property type="protein sequence ID" value="TBO34498.1"/>
    <property type="molecule type" value="Genomic_DNA"/>
</dbReference>
<dbReference type="Pfam" id="PF02518">
    <property type="entry name" value="HATPase_c"/>
    <property type="match status" value="1"/>
</dbReference>
<dbReference type="PROSITE" id="PS50894">
    <property type="entry name" value="HPT"/>
    <property type="match status" value="1"/>
</dbReference>
<keyword evidence="4" id="KW-1003">Cell membrane</keyword>
<evidence type="ECO:0000256" key="18">
    <source>
        <dbReference type="ARBA" id="ARBA00068150"/>
    </source>
</evidence>
<dbReference type="OrthoDB" id="5290456at2"/>
<comment type="subunit">
    <text evidence="17">At low DSF concentrations, interacts with RpfF.</text>
</comment>
<dbReference type="Gene3D" id="3.40.50.2300">
    <property type="match status" value="2"/>
</dbReference>
<evidence type="ECO:0000256" key="3">
    <source>
        <dbReference type="ARBA" id="ARBA00012438"/>
    </source>
</evidence>
<dbReference type="InterPro" id="IPR003660">
    <property type="entry name" value="HAMP_dom"/>
</dbReference>
<dbReference type="SMART" id="SM00387">
    <property type="entry name" value="HATPase_c"/>
    <property type="match status" value="1"/>
</dbReference>
<evidence type="ECO:0000256" key="13">
    <source>
        <dbReference type="ARBA" id="ARBA00023012"/>
    </source>
</evidence>
<feature type="domain" description="Response regulatory" evidence="25">
    <location>
        <begin position="509"/>
        <end position="631"/>
    </location>
</feature>
<protein>
    <recommendedName>
        <fullName evidence="18">Sensory/regulatory protein RpfC</fullName>
        <ecNumber evidence="3">2.7.13.3</ecNumber>
    </recommendedName>
    <alternativeName>
        <fullName evidence="19">Virulence sensor protein BvgS</fullName>
    </alternativeName>
</protein>
<dbReference type="PANTHER" id="PTHR45339">
    <property type="entry name" value="HYBRID SIGNAL TRANSDUCTION HISTIDINE KINASE J"/>
    <property type="match status" value="1"/>
</dbReference>
<evidence type="ECO:0000256" key="16">
    <source>
        <dbReference type="ARBA" id="ARBA00058004"/>
    </source>
</evidence>
<dbReference type="Gene3D" id="1.20.120.160">
    <property type="entry name" value="HPT domain"/>
    <property type="match status" value="1"/>
</dbReference>
<evidence type="ECO:0000259" key="24">
    <source>
        <dbReference type="PROSITE" id="PS50109"/>
    </source>
</evidence>
<dbReference type="Pfam" id="PF17149">
    <property type="entry name" value="CHASE5"/>
    <property type="match status" value="1"/>
</dbReference>
<keyword evidence="5 21" id="KW-0597">Phosphoprotein</keyword>
<dbReference type="Pfam" id="PF00512">
    <property type="entry name" value="HisKA"/>
    <property type="match status" value="1"/>
</dbReference>
<dbReference type="Proteomes" id="UP000292120">
    <property type="component" value="Unassembled WGS sequence"/>
</dbReference>
<dbReference type="RefSeq" id="WP_130966441.1">
    <property type="nucleotide sequence ID" value="NZ_SIXI01000001.1"/>
</dbReference>
<keyword evidence="12 23" id="KW-1133">Transmembrane helix</keyword>
<dbReference type="SMART" id="SM00304">
    <property type="entry name" value="HAMP"/>
    <property type="match status" value="1"/>
</dbReference>
<evidence type="ECO:0000259" key="25">
    <source>
        <dbReference type="PROSITE" id="PS50110"/>
    </source>
</evidence>
<evidence type="ECO:0000256" key="6">
    <source>
        <dbReference type="ARBA" id="ARBA00022679"/>
    </source>
</evidence>
<reference evidence="28 29" key="1">
    <citation type="submission" date="2019-02" db="EMBL/GenBank/DDBJ databases">
        <title>Aquabacterium sp. strain KMB7.</title>
        <authorList>
            <person name="Chen W.-M."/>
        </authorList>
    </citation>
    <scope>NUCLEOTIDE SEQUENCE [LARGE SCALE GENOMIC DNA]</scope>
    <source>
        <strain evidence="28 29">KMB7</strain>
    </source>
</reference>
<dbReference type="FunFam" id="3.30.565.10:FF:000010">
    <property type="entry name" value="Sensor histidine kinase RcsC"/>
    <property type="match status" value="1"/>
</dbReference>
<keyword evidence="22" id="KW-0175">Coiled coil</keyword>
<dbReference type="InterPro" id="IPR004358">
    <property type="entry name" value="Sig_transdc_His_kin-like_C"/>
</dbReference>
<evidence type="ECO:0000256" key="12">
    <source>
        <dbReference type="ARBA" id="ARBA00022989"/>
    </source>
</evidence>
<name>A0A4Q9H370_9BURK</name>
<dbReference type="InterPro" id="IPR036097">
    <property type="entry name" value="HisK_dim/P_sf"/>
</dbReference>
<feature type="transmembrane region" description="Helical" evidence="23">
    <location>
        <begin position="156"/>
        <end position="179"/>
    </location>
</feature>
<dbReference type="EC" id="2.7.13.3" evidence="3"/>
<dbReference type="SUPFAM" id="SSF47226">
    <property type="entry name" value="Histidine-containing phosphotransfer domain, HPT domain"/>
    <property type="match status" value="1"/>
</dbReference>
<keyword evidence="13" id="KW-0902">Two-component regulatory system</keyword>
<evidence type="ECO:0000256" key="8">
    <source>
        <dbReference type="ARBA" id="ARBA00022729"/>
    </source>
</evidence>
<evidence type="ECO:0000256" key="20">
    <source>
        <dbReference type="PROSITE-ProRule" id="PRU00110"/>
    </source>
</evidence>
<dbReference type="GO" id="GO:0005886">
    <property type="term" value="C:plasma membrane"/>
    <property type="evidence" value="ECO:0007669"/>
    <property type="project" value="UniProtKB-SubCell"/>
</dbReference>
<dbReference type="InterPro" id="IPR033414">
    <property type="entry name" value="Sensor_dom"/>
</dbReference>
<sequence>MSLPYRSLSRQLTWLVAAVSLLVALVSTAYRANQVHEEAMAHLEATFHTIEVSHVRALSASAWLLDEAQAQEQLRGIAELPQVKQVQMTGDLKLQTQAEPTPNSRWTPPAWMDMPRVVSRSYVLSHPADGAPQARTVGRLQVDVSLQGVYDSVMNMLWVIMLVELVRTAVLGLALLWVVQRLITRPLQQVADASNRLQIEDLHTPLVLNGRSTRSRDEIDVLVEASNSMRRSIAEQIDQREDSERQRQAMSLEKEAAQLANAAKSDFLASMSHEIRTPMNAIIGMSELTLRTPLDNKQRNYIQKVRHSAQILLSLINDILDFSKIEAGRLDLEHTPFDLYHELEGLLDIVSLKAADKPIELMLSVGPDVPRHLMGDPLRLHQILLNLGSNAVKFTRFGEVVIGVERLAHDGHSSTLRFYVRDTGIGLTQAQKAKLFQPFTQADASISRQFGGTGLGLVISQRLVNRMGGTIDINSAYGVGSTFSFDLRLEHAPQNELREESIEQTVPQRVLVVDDNSSARQILADMSRTLGAEVVTAEDGQNAIRLFDAALRAGKPFDMILLDWQMPGMDGAACARLMQSLSPNPPQVLMVSAHQRDEIEATLARSNTQVQAFLSKPVTHSALLEAFRQVRAPARPQTGKAPTEEVDTAEARRHLQGLRVLVAEDNPINQELIKAMLTRVGVLVTTAQDGEQALRALQSAEFDAVLMDCQMPDMDGHEATRRIRKRSDWATLPIIAVTASAMPGERDKALASGMNAYLIKPLAMADLYRTLRQVLACEGAPTAGRLDTGAFLADNGLDTTAGLAQTMGNQALYQRLLKLFAQQESDFCPRFDQVLRQGQPREARRMLGNLRTSAGALGAHQIVEACNELDRLLYLGETGSRLQPALDGLANAVSHAVAGIRQLEGFEA</sequence>
<keyword evidence="8" id="KW-0732">Signal</keyword>
<evidence type="ECO:0000256" key="17">
    <source>
        <dbReference type="ARBA" id="ARBA00064003"/>
    </source>
</evidence>
<feature type="domain" description="HPt" evidence="27">
    <location>
        <begin position="809"/>
        <end position="903"/>
    </location>
</feature>
<evidence type="ECO:0000256" key="10">
    <source>
        <dbReference type="ARBA" id="ARBA00022777"/>
    </source>
</evidence>
<evidence type="ECO:0000313" key="29">
    <source>
        <dbReference type="Proteomes" id="UP000292120"/>
    </source>
</evidence>
<evidence type="ECO:0000256" key="4">
    <source>
        <dbReference type="ARBA" id="ARBA00022475"/>
    </source>
</evidence>
<feature type="domain" description="Response regulatory" evidence="25">
    <location>
        <begin position="659"/>
        <end position="775"/>
    </location>
</feature>
<evidence type="ECO:0000256" key="11">
    <source>
        <dbReference type="ARBA" id="ARBA00022840"/>
    </source>
</evidence>
<evidence type="ECO:0000256" key="1">
    <source>
        <dbReference type="ARBA" id="ARBA00000085"/>
    </source>
</evidence>
<dbReference type="InterPro" id="IPR008207">
    <property type="entry name" value="Sig_transdc_His_kin_Hpt_dom"/>
</dbReference>
<dbReference type="PANTHER" id="PTHR45339:SF1">
    <property type="entry name" value="HYBRID SIGNAL TRANSDUCTION HISTIDINE KINASE J"/>
    <property type="match status" value="1"/>
</dbReference>
<evidence type="ECO:0000256" key="22">
    <source>
        <dbReference type="SAM" id="Coils"/>
    </source>
</evidence>
<feature type="domain" description="HAMP" evidence="26">
    <location>
        <begin position="181"/>
        <end position="238"/>
    </location>
</feature>
<organism evidence="28 29">
    <name type="scientific">Aquabacterium lacunae</name>
    <dbReference type="NCBI Taxonomy" id="2528630"/>
    <lineage>
        <taxon>Bacteria</taxon>
        <taxon>Pseudomonadati</taxon>
        <taxon>Pseudomonadota</taxon>
        <taxon>Betaproteobacteria</taxon>
        <taxon>Burkholderiales</taxon>
        <taxon>Aquabacterium</taxon>
    </lineage>
</organism>
<dbReference type="CDD" id="cd00082">
    <property type="entry name" value="HisKA"/>
    <property type="match status" value="1"/>
</dbReference>
<dbReference type="CDD" id="cd06225">
    <property type="entry name" value="HAMP"/>
    <property type="match status" value="1"/>
</dbReference>
<feature type="modified residue" description="4-aspartylphosphate" evidence="21">
    <location>
        <position position="563"/>
    </location>
</feature>
<dbReference type="Gene3D" id="6.10.340.10">
    <property type="match status" value="1"/>
</dbReference>
<dbReference type="InterPro" id="IPR003661">
    <property type="entry name" value="HisK_dim/P_dom"/>
</dbReference>
<keyword evidence="7 23" id="KW-0812">Transmembrane</keyword>
<evidence type="ECO:0000256" key="19">
    <source>
        <dbReference type="ARBA" id="ARBA00070152"/>
    </source>
</evidence>
<dbReference type="FunFam" id="1.10.287.130:FF:000002">
    <property type="entry name" value="Two-component osmosensing histidine kinase"/>
    <property type="match status" value="1"/>
</dbReference>
<feature type="domain" description="Histidine kinase" evidence="24">
    <location>
        <begin position="270"/>
        <end position="491"/>
    </location>
</feature>
<keyword evidence="10" id="KW-0418">Kinase</keyword>
<dbReference type="PROSITE" id="PS50885">
    <property type="entry name" value="HAMP"/>
    <property type="match status" value="1"/>
</dbReference>
<dbReference type="PRINTS" id="PR00344">
    <property type="entry name" value="BCTRLSENSOR"/>
</dbReference>
<dbReference type="GO" id="GO:0000155">
    <property type="term" value="F:phosphorelay sensor kinase activity"/>
    <property type="evidence" value="ECO:0007669"/>
    <property type="project" value="InterPro"/>
</dbReference>
<keyword evidence="14" id="KW-0843">Virulence</keyword>
<evidence type="ECO:0000256" key="23">
    <source>
        <dbReference type="SAM" id="Phobius"/>
    </source>
</evidence>
<comment type="caution">
    <text evidence="20">Lacks conserved residue(s) required for the propagation of feature annotation.</text>
</comment>
<evidence type="ECO:0000256" key="21">
    <source>
        <dbReference type="PROSITE-ProRule" id="PRU00169"/>
    </source>
</evidence>
<dbReference type="InterPro" id="IPR011006">
    <property type="entry name" value="CheY-like_superfamily"/>
</dbReference>
<dbReference type="SMART" id="SM00448">
    <property type="entry name" value="REC"/>
    <property type="match status" value="2"/>
</dbReference>
<dbReference type="InterPro" id="IPR003594">
    <property type="entry name" value="HATPase_dom"/>
</dbReference>
<dbReference type="CDD" id="cd17546">
    <property type="entry name" value="REC_hyHK_CKI1_RcsC-like"/>
    <property type="match status" value="2"/>
</dbReference>
<dbReference type="Gene3D" id="3.30.565.10">
    <property type="entry name" value="Histidine kinase-like ATPase, C-terminal domain"/>
    <property type="match status" value="1"/>
</dbReference>
<evidence type="ECO:0000256" key="7">
    <source>
        <dbReference type="ARBA" id="ARBA00022692"/>
    </source>
</evidence>
<dbReference type="SUPFAM" id="SSF47384">
    <property type="entry name" value="Homodimeric domain of signal transducing histidine kinase"/>
    <property type="match status" value="1"/>
</dbReference>
<keyword evidence="29" id="KW-1185">Reference proteome</keyword>
<dbReference type="SUPFAM" id="SSF158472">
    <property type="entry name" value="HAMP domain-like"/>
    <property type="match status" value="1"/>
</dbReference>
<evidence type="ECO:0000313" key="28">
    <source>
        <dbReference type="EMBL" id="TBO34498.1"/>
    </source>
</evidence>
<dbReference type="Pfam" id="PF00072">
    <property type="entry name" value="Response_reg"/>
    <property type="match status" value="2"/>
</dbReference>
<comment type="function">
    <text evidence="16">Member of the two-component regulatory system BvgS/BvgA. Phosphorylates BvgA via a four-step phosphorelay in response to environmental signals.</text>
</comment>
<comment type="caution">
    <text evidence="28">The sequence shown here is derived from an EMBL/GenBank/DDBJ whole genome shotgun (WGS) entry which is preliminary data.</text>
</comment>
<dbReference type="InterPro" id="IPR036890">
    <property type="entry name" value="HATPase_C_sf"/>
</dbReference>
<feature type="coiled-coil region" evidence="22">
    <location>
        <begin position="233"/>
        <end position="260"/>
    </location>
</feature>
<dbReference type="AlphaFoldDB" id="A0A4Q9H370"/>
<comment type="subcellular location">
    <subcellularLocation>
        <location evidence="2">Cell membrane</location>
        <topology evidence="2">Multi-pass membrane protein</topology>
    </subcellularLocation>
</comment>
<dbReference type="SUPFAM" id="SSF52172">
    <property type="entry name" value="CheY-like"/>
    <property type="match status" value="2"/>
</dbReference>